<feature type="DNA-binding region" description="H-T-H motif" evidence="4">
    <location>
        <begin position="43"/>
        <end position="62"/>
    </location>
</feature>
<evidence type="ECO:0000256" key="1">
    <source>
        <dbReference type="ARBA" id="ARBA00023015"/>
    </source>
</evidence>
<evidence type="ECO:0000313" key="6">
    <source>
        <dbReference type="EMBL" id="AJT41531.1"/>
    </source>
</evidence>
<dbReference type="HOGENOM" id="CLU_069543_0_2_11"/>
<dbReference type="GO" id="GO:0003677">
    <property type="term" value="F:DNA binding"/>
    <property type="evidence" value="ECO:0007669"/>
    <property type="project" value="UniProtKB-UniRule"/>
</dbReference>
<dbReference type="Gene3D" id="1.10.10.60">
    <property type="entry name" value="Homeodomain-like"/>
    <property type="match status" value="1"/>
</dbReference>
<dbReference type="STRING" id="1618207.UM93_08400"/>
<sequence>MTEQSLWLPESANTVGRPAVLSRWEITQAALKIADAEGLEAISMRRVASEIGAGAASIYRHLANRDELIESMIDATAAEYRLEALPTNWPEYPIALGLQAMTIMKKHAWLAQQVLTRAALGPNALQVLEDFLTALKNHPASSTAKLEAFAMLNAMAALFAINQAPDHDSRAASQAEYLSRLAQAGTHPELSKVFATAAPAVAVEDRFSRTLTAVLRGALEH</sequence>
<dbReference type="Pfam" id="PF02909">
    <property type="entry name" value="TetR_C_1"/>
    <property type="match status" value="1"/>
</dbReference>
<dbReference type="Gene3D" id="1.10.357.10">
    <property type="entry name" value="Tetracycline Repressor, domain 2"/>
    <property type="match status" value="1"/>
</dbReference>
<accession>A0A0D4BZL1</accession>
<dbReference type="InterPro" id="IPR004111">
    <property type="entry name" value="Repressor_TetR_C"/>
</dbReference>
<protein>
    <recommendedName>
        <fullName evidence="5">HTH tetR-type domain-containing protein</fullName>
    </recommendedName>
</protein>
<proteinExistence type="predicted"/>
<dbReference type="GO" id="GO:0045892">
    <property type="term" value="P:negative regulation of DNA-templated transcription"/>
    <property type="evidence" value="ECO:0007669"/>
    <property type="project" value="InterPro"/>
</dbReference>
<dbReference type="EMBL" id="CP011005">
    <property type="protein sequence ID" value="AJT41531.1"/>
    <property type="molecule type" value="Genomic_DNA"/>
</dbReference>
<dbReference type="SUPFAM" id="SSF48498">
    <property type="entry name" value="Tetracyclin repressor-like, C-terminal domain"/>
    <property type="match status" value="1"/>
</dbReference>
<dbReference type="OrthoDB" id="329481at2"/>
<dbReference type="PATRIC" id="fig|1618207.4.peg.1700"/>
<dbReference type="KEGG" id="ari:UM93_08400"/>
<evidence type="ECO:0000259" key="5">
    <source>
        <dbReference type="PROSITE" id="PS50977"/>
    </source>
</evidence>
<keyword evidence="2 4" id="KW-0238">DNA-binding</keyword>
<organism evidence="6 7">
    <name type="scientific">Psychromicrobium lacuslunae</name>
    <dbReference type="NCBI Taxonomy" id="1618207"/>
    <lineage>
        <taxon>Bacteria</taxon>
        <taxon>Bacillati</taxon>
        <taxon>Actinomycetota</taxon>
        <taxon>Actinomycetes</taxon>
        <taxon>Micrococcales</taxon>
        <taxon>Micrococcaceae</taxon>
        <taxon>Psychromicrobium</taxon>
    </lineage>
</organism>
<keyword evidence="3" id="KW-0804">Transcription</keyword>
<evidence type="ECO:0000256" key="3">
    <source>
        <dbReference type="ARBA" id="ARBA00023163"/>
    </source>
</evidence>
<evidence type="ECO:0000256" key="4">
    <source>
        <dbReference type="PROSITE-ProRule" id="PRU00335"/>
    </source>
</evidence>
<dbReference type="InterPro" id="IPR036271">
    <property type="entry name" value="Tet_transcr_reg_TetR-rel_C_sf"/>
</dbReference>
<feature type="domain" description="HTH tetR-type" evidence="5">
    <location>
        <begin position="20"/>
        <end position="80"/>
    </location>
</feature>
<dbReference type="RefSeq" id="WP_045074973.1">
    <property type="nucleotide sequence ID" value="NZ_CP011005.1"/>
</dbReference>
<reference evidence="6 7" key="1">
    <citation type="journal article" date="2015" name="Genome Announc.">
        <title>Complete Genome Sequencing of Protease-Producing Novel Arthrobacter sp. Strain IHBB 11108 Using PacBio Single-Molecule Real-Time Sequencing Technology.</title>
        <authorList>
            <person name="Kiran S."/>
            <person name="Swarnkar M.K."/>
            <person name="Pal M."/>
            <person name="Thakur R."/>
            <person name="Tewari R."/>
            <person name="Singh A.K."/>
            <person name="Gulati A."/>
        </authorList>
    </citation>
    <scope>NUCLEOTIDE SEQUENCE [LARGE SCALE GENOMIC DNA]</scope>
    <source>
        <strain evidence="6 7">IHBB 11108</strain>
    </source>
</reference>
<keyword evidence="7" id="KW-1185">Reference proteome</keyword>
<keyword evidence="1" id="KW-0805">Transcription regulation</keyword>
<dbReference type="Proteomes" id="UP000061839">
    <property type="component" value="Chromosome"/>
</dbReference>
<name>A0A0D4BZL1_9MICC</name>
<dbReference type="InterPro" id="IPR001647">
    <property type="entry name" value="HTH_TetR"/>
</dbReference>
<evidence type="ECO:0000313" key="7">
    <source>
        <dbReference type="Proteomes" id="UP000061839"/>
    </source>
</evidence>
<dbReference type="InterPro" id="IPR009057">
    <property type="entry name" value="Homeodomain-like_sf"/>
</dbReference>
<dbReference type="PROSITE" id="PS50977">
    <property type="entry name" value="HTH_TETR_2"/>
    <property type="match status" value="1"/>
</dbReference>
<dbReference type="Pfam" id="PF00440">
    <property type="entry name" value="TetR_N"/>
    <property type="match status" value="1"/>
</dbReference>
<gene>
    <name evidence="6" type="ORF">UM93_08400</name>
</gene>
<dbReference type="SUPFAM" id="SSF46689">
    <property type="entry name" value="Homeodomain-like"/>
    <property type="match status" value="1"/>
</dbReference>
<evidence type="ECO:0000256" key="2">
    <source>
        <dbReference type="ARBA" id="ARBA00023125"/>
    </source>
</evidence>
<dbReference type="AlphaFoldDB" id="A0A0D4BZL1"/>